<feature type="domain" description="C3H1-type" evidence="3">
    <location>
        <begin position="629"/>
        <end position="656"/>
    </location>
</feature>
<feature type="region of interest" description="Disordered" evidence="2">
    <location>
        <begin position="174"/>
        <end position="194"/>
    </location>
</feature>
<dbReference type="SMART" id="SM00356">
    <property type="entry name" value="ZnF_C3H1"/>
    <property type="match status" value="1"/>
</dbReference>
<keyword evidence="1" id="KW-0479">Metal-binding</keyword>
<dbReference type="PROSITE" id="PS50103">
    <property type="entry name" value="ZF_C3H1"/>
    <property type="match status" value="1"/>
</dbReference>
<protein>
    <recommendedName>
        <fullName evidence="3">C3H1-type domain-containing protein</fullName>
    </recommendedName>
</protein>
<evidence type="ECO:0000313" key="4">
    <source>
        <dbReference type="EMBL" id="CAD8859581.1"/>
    </source>
</evidence>
<evidence type="ECO:0000256" key="2">
    <source>
        <dbReference type="SAM" id="MobiDB-lite"/>
    </source>
</evidence>
<dbReference type="EMBL" id="HBFQ01047606">
    <property type="protein sequence ID" value="CAD8859581.1"/>
    <property type="molecule type" value="Transcribed_RNA"/>
</dbReference>
<dbReference type="GO" id="GO:0008270">
    <property type="term" value="F:zinc ion binding"/>
    <property type="evidence" value="ECO:0007669"/>
    <property type="project" value="UniProtKB-KW"/>
</dbReference>
<reference evidence="4" key="1">
    <citation type="submission" date="2021-01" db="EMBL/GenBank/DDBJ databases">
        <authorList>
            <person name="Corre E."/>
            <person name="Pelletier E."/>
            <person name="Niang G."/>
            <person name="Scheremetjew M."/>
            <person name="Finn R."/>
            <person name="Kale V."/>
            <person name="Holt S."/>
            <person name="Cochrane G."/>
            <person name="Meng A."/>
            <person name="Brown T."/>
            <person name="Cohen L."/>
        </authorList>
    </citation>
    <scope>NUCLEOTIDE SEQUENCE</scope>
</reference>
<dbReference type="Gene3D" id="4.10.1000.10">
    <property type="entry name" value="Zinc finger, CCCH-type"/>
    <property type="match status" value="1"/>
</dbReference>
<keyword evidence="1" id="KW-0862">Zinc</keyword>
<name>A0A7S1AP69_NOCSC</name>
<dbReference type="InterPro" id="IPR000571">
    <property type="entry name" value="Znf_CCCH"/>
</dbReference>
<feature type="region of interest" description="Disordered" evidence="2">
    <location>
        <begin position="585"/>
        <end position="631"/>
    </location>
</feature>
<sequence>MASYPPTQQHEPHVPAHVQLPSDYSYTDTPDLMSLWGSGTPRYVKSLVADSNPGNNAAVVAPGCTAGPDRPPRVDGPLRLPPSALRPEENERPYTSSEALSATGYAHSHVFVRNTFIEVEDLNETVNFRKISRHLRCASEPMGHIPLACAPEPMVPMSLRCGPDPVTPMKLDCADSTSASGDTNSTHSRSDMVNPWMQSALTGDTSTEGTALSGSPVFAAHASPGHLSGLHGSLPDELPEVQPRPFRHTHKRHPSQITIKEDDIECFSALDERNAGSDVEPGSLLAGQDELPSPRVPTLSLSQVALSTSVNSATLNETPRSTGSAPPGHSKVFPQACCSTTFSASGTGPATDDCAGSAHFNSRSNFLIDSSRANLGVDGSRGSLAGEAPKTSLGFEGQASPGTHPWISLAEMSSAKGLEDVTTDTNEFGKMSFPLTSLGDAGTNVAGVPCDAASFAGCMPSIGAIGSGLHTAGVVPPFSSALYSSYPIQMPYADGGVHQSLAGHHQGQADGAHASQPEWWAQWRSRVFCRNLDAGAGAVAGLPWASGGAAQQSMASGIPFSANSAGAPAYASAMGPFGSAILGPSAHPSETALPAQVGSRGPASDLNSTRGPARRARTPPPKSSAKLSGKEPPTCKWFLRGTCKFGAECRFGHQLPQQQQPQTQQQPPQQKIANANTNALPAPTLAEVRRARAETFRLQAESFRARESSRRAKAAEQRARAESQRARALSSRARAEYHRARAEADRARAASLRARELSVRAREESERARRIGAENAERAAQRRHSPSRRGRRGSKTLRSPERVQGHVLAVSQLPESLSRCNSGQEPGSGVLVATSASASQAQSCAESTLMVAGAFQRSAPQRTIRNLPPPGGLTGYVDVACHGAGPQVATMAPAPGRQTPSVPRVGCQVVWCDHRAFKDNSGVLRAQLETEARVPVKAHKSAEMCMRTLRKKRGSQERAATRPASVFLVSWANAPALVLSLSGASYGIGKVVVLCDLCGGRGRDSAERWARQYPMVETVAPSWEEALRAVATCVESLLSSSTTHQAYASGCQSGGCDSTDSSAAAECHG</sequence>
<organism evidence="4">
    <name type="scientific">Noctiluca scintillans</name>
    <name type="common">Sea sparkle</name>
    <name type="synonym">Red tide dinoflagellate</name>
    <dbReference type="NCBI Taxonomy" id="2966"/>
    <lineage>
        <taxon>Eukaryota</taxon>
        <taxon>Sar</taxon>
        <taxon>Alveolata</taxon>
        <taxon>Dinophyceae</taxon>
        <taxon>Noctilucales</taxon>
        <taxon>Noctilucaceae</taxon>
        <taxon>Noctiluca</taxon>
    </lineage>
</organism>
<evidence type="ECO:0000259" key="3">
    <source>
        <dbReference type="PROSITE" id="PS50103"/>
    </source>
</evidence>
<keyword evidence="1" id="KW-0863">Zinc-finger</keyword>
<feature type="compositionally biased region" description="Polar residues" evidence="2">
    <location>
        <begin position="175"/>
        <end position="187"/>
    </location>
</feature>
<gene>
    <name evidence="4" type="ORF">NSCI0253_LOCUS33935</name>
</gene>
<feature type="compositionally biased region" description="Basic and acidic residues" evidence="2">
    <location>
        <begin position="733"/>
        <end position="780"/>
    </location>
</feature>
<feature type="compositionally biased region" description="Basic residues" evidence="2">
    <location>
        <begin position="781"/>
        <end position="795"/>
    </location>
</feature>
<feature type="compositionally biased region" description="Basic and acidic residues" evidence="2">
    <location>
        <begin position="704"/>
        <end position="725"/>
    </location>
</feature>
<evidence type="ECO:0000256" key="1">
    <source>
        <dbReference type="PROSITE-ProRule" id="PRU00723"/>
    </source>
</evidence>
<feature type="region of interest" description="Disordered" evidence="2">
    <location>
        <begin position="218"/>
        <end position="255"/>
    </location>
</feature>
<dbReference type="AlphaFoldDB" id="A0A7S1AP69"/>
<accession>A0A7S1AP69</accession>
<proteinExistence type="predicted"/>
<feature type="compositionally biased region" description="Basic residues" evidence="2">
    <location>
        <begin position="245"/>
        <end position="254"/>
    </location>
</feature>
<feature type="zinc finger region" description="C3H1-type" evidence="1">
    <location>
        <begin position="629"/>
        <end position="656"/>
    </location>
</feature>
<feature type="region of interest" description="Disordered" evidence="2">
    <location>
        <begin position="62"/>
        <end position="93"/>
    </location>
</feature>
<feature type="region of interest" description="Disordered" evidence="2">
    <location>
        <begin position="704"/>
        <end position="806"/>
    </location>
</feature>